<keyword evidence="1" id="KW-0732">Signal</keyword>
<gene>
    <name evidence="3" type="ordered locus">Ftrac_3014</name>
</gene>
<dbReference type="HOGENOM" id="CLU_1169568_0_0_10"/>
<feature type="signal peptide" evidence="1">
    <location>
        <begin position="1"/>
        <end position="21"/>
    </location>
</feature>
<proteinExistence type="predicted"/>
<evidence type="ECO:0000313" key="4">
    <source>
        <dbReference type="Proteomes" id="UP000008720"/>
    </source>
</evidence>
<dbReference type="STRING" id="643867.Ftrac_3014"/>
<organism evidence="3 4">
    <name type="scientific">Marivirga tractuosa (strain ATCC 23168 / DSM 4126 / NBRC 15989 / NCIMB 1408 / VKM B-1430 / H-43)</name>
    <name type="common">Microscilla tractuosa</name>
    <name type="synonym">Flexibacter tractuosus</name>
    <dbReference type="NCBI Taxonomy" id="643867"/>
    <lineage>
        <taxon>Bacteria</taxon>
        <taxon>Pseudomonadati</taxon>
        <taxon>Bacteroidota</taxon>
        <taxon>Cytophagia</taxon>
        <taxon>Cytophagales</taxon>
        <taxon>Marivirgaceae</taxon>
        <taxon>Marivirga</taxon>
    </lineage>
</organism>
<dbReference type="EMBL" id="CP002349">
    <property type="protein sequence ID" value="ADR22990.1"/>
    <property type="molecule type" value="Genomic_DNA"/>
</dbReference>
<dbReference type="Proteomes" id="UP000008720">
    <property type="component" value="Chromosome"/>
</dbReference>
<evidence type="ECO:0000313" key="3">
    <source>
        <dbReference type="EMBL" id="ADR22990.1"/>
    </source>
</evidence>
<accession>E4TTI7</accession>
<protein>
    <recommendedName>
        <fullName evidence="2">Outer membrane protein beta-barrel domain-containing protein</fullName>
    </recommendedName>
</protein>
<dbReference type="Pfam" id="PF13568">
    <property type="entry name" value="OMP_b-brl_2"/>
    <property type="match status" value="1"/>
</dbReference>
<feature type="chain" id="PRO_5003189886" description="Outer membrane protein beta-barrel domain-containing protein" evidence="1">
    <location>
        <begin position="22"/>
        <end position="237"/>
    </location>
</feature>
<dbReference type="RefSeq" id="WP_013455133.1">
    <property type="nucleotide sequence ID" value="NC_014759.1"/>
</dbReference>
<dbReference type="KEGG" id="mtt:Ftrac_3014"/>
<name>E4TTI7_MARTH</name>
<feature type="domain" description="Outer membrane protein beta-barrel" evidence="2">
    <location>
        <begin position="20"/>
        <end position="200"/>
    </location>
</feature>
<sequence length="237" mass="26495">MMKKQLQITLLFLAISNIVFAQDDALNQSGIDRGKIARVGLQIGLNSPSMEFTKINDPSIYPELGFMPRLNAGIYSEGGATENFVFHIGLFYSGAGYQTSDVTTTLDYVQIPLIFNFRTDLFNKAYLQLGGGFYGGYAFSGKSITDSEIDRDIISTREADDVNEFYVLDIGLILKADFEYNINEKRIIKVGASYNFGVLNASNEFTDNSANQDITYDFGAKNRIFSFNLTYLINLNK</sequence>
<dbReference type="OrthoDB" id="838174at2"/>
<reference evidence="3 4" key="1">
    <citation type="journal article" date="2011" name="Stand. Genomic Sci.">
        <title>Complete genome sequence of Marivirga tractuosa type strain (H-43).</title>
        <authorList>
            <person name="Pagani I."/>
            <person name="Chertkov O."/>
            <person name="Lapidus A."/>
            <person name="Lucas S."/>
            <person name="Del Rio T.G."/>
            <person name="Tice H."/>
            <person name="Copeland A."/>
            <person name="Cheng J.F."/>
            <person name="Nolan M."/>
            <person name="Saunders E."/>
            <person name="Pitluck S."/>
            <person name="Held B."/>
            <person name="Goodwin L."/>
            <person name="Liolios K."/>
            <person name="Ovchinikova G."/>
            <person name="Ivanova N."/>
            <person name="Mavromatis K."/>
            <person name="Pati A."/>
            <person name="Chen A."/>
            <person name="Palaniappan K."/>
            <person name="Land M."/>
            <person name="Hauser L."/>
            <person name="Jeffries C.D."/>
            <person name="Detter J.C."/>
            <person name="Han C."/>
            <person name="Tapia R."/>
            <person name="Ngatchou-Djao O.D."/>
            <person name="Rohde M."/>
            <person name="Goker M."/>
            <person name="Spring S."/>
            <person name="Sikorski J."/>
            <person name="Woyke T."/>
            <person name="Bristow J."/>
            <person name="Eisen J.A."/>
            <person name="Markowitz V."/>
            <person name="Hugenholtz P."/>
            <person name="Klenk H.P."/>
            <person name="Kyrpides N.C."/>
        </authorList>
    </citation>
    <scope>NUCLEOTIDE SEQUENCE [LARGE SCALE GENOMIC DNA]</scope>
    <source>
        <strain evidence="4">ATCC 23168 / DSM 4126 / NBRC 15989 / NCIMB 1408 / VKM B-1430 / H-43</strain>
    </source>
</reference>
<evidence type="ECO:0000256" key="1">
    <source>
        <dbReference type="SAM" id="SignalP"/>
    </source>
</evidence>
<evidence type="ECO:0000259" key="2">
    <source>
        <dbReference type="Pfam" id="PF13568"/>
    </source>
</evidence>
<dbReference type="InterPro" id="IPR025665">
    <property type="entry name" value="Beta-barrel_OMP_2"/>
</dbReference>
<keyword evidence="4" id="KW-1185">Reference proteome</keyword>
<dbReference type="AlphaFoldDB" id="E4TTI7"/>